<dbReference type="AlphaFoldDB" id="Q08YC7"/>
<proteinExistence type="predicted"/>
<reference evidence="1 2" key="1">
    <citation type="submission" date="2006-04" db="EMBL/GenBank/DDBJ databases">
        <authorList>
            <person name="Nierman W.C."/>
        </authorList>
    </citation>
    <scope>NUCLEOTIDE SEQUENCE [LARGE SCALE GENOMIC DNA]</scope>
    <source>
        <strain evidence="1 2">DW4/3-1</strain>
    </source>
</reference>
<evidence type="ECO:0000313" key="2">
    <source>
        <dbReference type="Proteomes" id="UP000032702"/>
    </source>
</evidence>
<dbReference type="Proteomes" id="UP000032702">
    <property type="component" value="Unassembled WGS sequence"/>
</dbReference>
<dbReference type="EMBL" id="AAMD01000080">
    <property type="protein sequence ID" value="EAU65505.1"/>
    <property type="molecule type" value="Genomic_DNA"/>
</dbReference>
<gene>
    <name evidence="1" type="ORF">STIAU_1214</name>
</gene>
<name>Q08YC7_STIAD</name>
<evidence type="ECO:0000313" key="1">
    <source>
        <dbReference type="EMBL" id="EAU65505.1"/>
    </source>
</evidence>
<dbReference type="RefSeq" id="WP_002615205.1">
    <property type="nucleotide sequence ID" value="NC_014623.1"/>
</dbReference>
<sequence length="45" mass="4897">MAGLRDEAESDPALAEALSSVQRELSLYERSGSGYGCVFYLLRVS</sequence>
<accession>Q08YC7</accession>
<organism evidence="1 2">
    <name type="scientific">Stigmatella aurantiaca (strain DW4/3-1)</name>
    <dbReference type="NCBI Taxonomy" id="378806"/>
    <lineage>
        <taxon>Bacteria</taxon>
        <taxon>Pseudomonadati</taxon>
        <taxon>Myxococcota</taxon>
        <taxon>Myxococcia</taxon>
        <taxon>Myxococcales</taxon>
        <taxon>Cystobacterineae</taxon>
        <taxon>Archangiaceae</taxon>
        <taxon>Stigmatella</taxon>
    </lineage>
</organism>
<comment type="caution">
    <text evidence="1">The sequence shown here is derived from an EMBL/GenBank/DDBJ whole genome shotgun (WGS) entry which is preliminary data.</text>
</comment>
<protein>
    <submittedName>
        <fullName evidence="1">Uncharacterized protein</fullName>
    </submittedName>
</protein>